<dbReference type="PRINTS" id="PR00237">
    <property type="entry name" value="GPCRRHODOPSN"/>
</dbReference>
<comment type="caution">
    <text evidence="8">The sequence shown here is derived from an EMBL/GenBank/DDBJ whole genome shotgun (WGS) entry which is preliminary data.</text>
</comment>
<feature type="domain" description="G-protein coupled receptors family 1 profile" evidence="7">
    <location>
        <begin position="1"/>
        <end position="279"/>
    </location>
</feature>
<dbReference type="PROSITE" id="PS00237">
    <property type="entry name" value="G_PROTEIN_RECEP_F1_1"/>
    <property type="match status" value="1"/>
</dbReference>
<comment type="similarity">
    <text evidence="5">Belongs to the G-protein coupled receptor 1 family.</text>
</comment>
<reference evidence="8" key="1">
    <citation type="submission" date="2022-03" db="EMBL/GenBank/DDBJ databases">
        <authorList>
            <person name="Martin C."/>
        </authorList>
    </citation>
    <scope>NUCLEOTIDE SEQUENCE</scope>
</reference>
<feature type="transmembrane region" description="Helical" evidence="6">
    <location>
        <begin position="62"/>
        <end position="83"/>
    </location>
</feature>
<evidence type="ECO:0000259" key="7">
    <source>
        <dbReference type="PROSITE" id="PS50262"/>
    </source>
</evidence>
<dbReference type="OrthoDB" id="10011262at2759"/>
<keyword evidence="9" id="KW-1185">Reference proteome</keyword>
<evidence type="ECO:0000256" key="5">
    <source>
        <dbReference type="RuleBase" id="RU000688"/>
    </source>
</evidence>
<feature type="non-terminal residue" evidence="8">
    <location>
        <position position="279"/>
    </location>
</feature>
<dbReference type="InterPro" id="IPR052954">
    <property type="entry name" value="GPCR-Ligand_Int"/>
</dbReference>
<dbReference type="InterPro" id="IPR017452">
    <property type="entry name" value="GPCR_Rhodpsn_7TM"/>
</dbReference>
<keyword evidence="5" id="KW-0675">Receptor</keyword>
<organism evidence="8 9">
    <name type="scientific">Owenia fusiformis</name>
    <name type="common">Polychaete worm</name>
    <dbReference type="NCBI Taxonomy" id="6347"/>
    <lineage>
        <taxon>Eukaryota</taxon>
        <taxon>Metazoa</taxon>
        <taxon>Spiralia</taxon>
        <taxon>Lophotrochozoa</taxon>
        <taxon>Annelida</taxon>
        <taxon>Polychaeta</taxon>
        <taxon>Sedentaria</taxon>
        <taxon>Canalipalpata</taxon>
        <taxon>Sabellida</taxon>
        <taxon>Oweniida</taxon>
        <taxon>Oweniidae</taxon>
        <taxon>Owenia</taxon>
    </lineage>
</organism>
<keyword evidence="5" id="KW-0297">G-protein coupled receptor</keyword>
<feature type="transmembrane region" description="Helical" evidence="6">
    <location>
        <begin position="104"/>
        <end position="124"/>
    </location>
</feature>
<dbReference type="AlphaFoldDB" id="A0A8S4N7N1"/>
<keyword evidence="5" id="KW-0807">Transducer</keyword>
<evidence type="ECO:0000313" key="8">
    <source>
        <dbReference type="EMBL" id="CAH1777066.1"/>
    </source>
</evidence>
<name>A0A8S4N7N1_OWEFU</name>
<dbReference type="PANTHER" id="PTHR46641:SF2">
    <property type="entry name" value="FMRFAMIDE RECEPTOR"/>
    <property type="match status" value="1"/>
</dbReference>
<dbReference type="PROSITE" id="PS50262">
    <property type="entry name" value="G_PROTEIN_RECEP_F1_2"/>
    <property type="match status" value="1"/>
</dbReference>
<dbReference type="EMBL" id="CAIIXF020000002">
    <property type="protein sequence ID" value="CAH1777066.1"/>
    <property type="molecule type" value="Genomic_DNA"/>
</dbReference>
<dbReference type="Proteomes" id="UP000749559">
    <property type="component" value="Unassembled WGS sequence"/>
</dbReference>
<gene>
    <name evidence="8" type="ORF">OFUS_LOCUS4170</name>
</gene>
<dbReference type="CDD" id="cd14978">
    <property type="entry name" value="7tmA_FMRFamide_R-like"/>
    <property type="match status" value="1"/>
</dbReference>
<accession>A0A8S4N7N1</accession>
<feature type="transmembrane region" description="Helical" evidence="6">
    <location>
        <begin position="227"/>
        <end position="254"/>
    </location>
</feature>
<evidence type="ECO:0000256" key="1">
    <source>
        <dbReference type="ARBA" id="ARBA00004370"/>
    </source>
</evidence>
<dbReference type="Gene3D" id="1.20.1070.10">
    <property type="entry name" value="Rhodopsin 7-helix transmembrane proteins"/>
    <property type="match status" value="1"/>
</dbReference>
<evidence type="ECO:0000256" key="6">
    <source>
        <dbReference type="SAM" id="Phobius"/>
    </source>
</evidence>
<keyword evidence="3 6" id="KW-1133">Transmembrane helix</keyword>
<keyword evidence="2 5" id="KW-0812">Transmembrane</keyword>
<dbReference type="SUPFAM" id="SSF81321">
    <property type="entry name" value="Family A G protein-coupled receptor-like"/>
    <property type="match status" value="1"/>
</dbReference>
<dbReference type="GO" id="GO:0016020">
    <property type="term" value="C:membrane"/>
    <property type="evidence" value="ECO:0007669"/>
    <property type="project" value="UniProtKB-SubCell"/>
</dbReference>
<dbReference type="InterPro" id="IPR000276">
    <property type="entry name" value="GPCR_Rhodpsn"/>
</dbReference>
<proteinExistence type="inferred from homology"/>
<protein>
    <recommendedName>
        <fullName evidence="7">G-protein coupled receptors family 1 profile domain-containing protein</fullName>
    </recommendedName>
</protein>
<dbReference type="Pfam" id="PF00001">
    <property type="entry name" value="7tm_1"/>
    <property type="match status" value="1"/>
</dbReference>
<dbReference type="GO" id="GO:0004930">
    <property type="term" value="F:G protein-coupled receptor activity"/>
    <property type="evidence" value="ECO:0007669"/>
    <property type="project" value="UniProtKB-KW"/>
</dbReference>
<sequence>GNIISFIVLHKKEPATTNILLQGLAITDTLYLWSALFSRLLPSIYRYTNDLNDEFWLEIRPYSVPIASTALTASNWMVVVVTIDRYIYICHPLKAERWCTFHRARLAPIFVWLFAIIYTFPRFFELTIAWKKDFCRDVMILMLGRDWLGKQPLYNIIYKISINFVLRLAIPVITIITLNAKLIIEIHRSNRTCPDCISSISSTCESGNCARNIRLEMKRKKSHENSITRVLIAICVIFMLCLVPVFISTIINFIKLTHIKTDKFIQAHNYIVVTANTLS</sequence>
<feature type="transmembrane region" description="Helical" evidence="6">
    <location>
        <begin position="19"/>
        <end position="42"/>
    </location>
</feature>
<evidence type="ECO:0000313" key="9">
    <source>
        <dbReference type="Proteomes" id="UP000749559"/>
    </source>
</evidence>
<evidence type="ECO:0000256" key="3">
    <source>
        <dbReference type="ARBA" id="ARBA00022989"/>
    </source>
</evidence>
<comment type="subcellular location">
    <subcellularLocation>
        <location evidence="1">Membrane</location>
    </subcellularLocation>
</comment>
<keyword evidence="4 6" id="KW-0472">Membrane</keyword>
<evidence type="ECO:0000256" key="4">
    <source>
        <dbReference type="ARBA" id="ARBA00023136"/>
    </source>
</evidence>
<evidence type="ECO:0000256" key="2">
    <source>
        <dbReference type="ARBA" id="ARBA00022692"/>
    </source>
</evidence>
<feature type="transmembrane region" description="Helical" evidence="6">
    <location>
        <begin position="156"/>
        <end position="178"/>
    </location>
</feature>
<feature type="non-terminal residue" evidence="8">
    <location>
        <position position="1"/>
    </location>
</feature>
<dbReference type="PANTHER" id="PTHR46641">
    <property type="entry name" value="FMRFAMIDE RECEPTOR-RELATED"/>
    <property type="match status" value="1"/>
</dbReference>